<feature type="compositionally biased region" description="Basic and acidic residues" evidence="1">
    <location>
        <begin position="1"/>
        <end position="21"/>
    </location>
</feature>
<organism evidence="3 4">
    <name type="scientific">Cryptosporangium arvum DSM 44712</name>
    <dbReference type="NCBI Taxonomy" id="927661"/>
    <lineage>
        <taxon>Bacteria</taxon>
        <taxon>Bacillati</taxon>
        <taxon>Actinomycetota</taxon>
        <taxon>Actinomycetes</taxon>
        <taxon>Cryptosporangiales</taxon>
        <taxon>Cryptosporangiaceae</taxon>
        <taxon>Cryptosporangium</taxon>
    </lineage>
</organism>
<feature type="region of interest" description="Disordered" evidence="1">
    <location>
        <begin position="1"/>
        <end position="30"/>
    </location>
</feature>
<dbReference type="AlphaFoldDB" id="A0A010ZZ58"/>
<evidence type="ECO:0000256" key="2">
    <source>
        <dbReference type="SAM" id="Phobius"/>
    </source>
</evidence>
<reference evidence="3 4" key="1">
    <citation type="submission" date="2013-07" db="EMBL/GenBank/DDBJ databases">
        <authorList>
            <consortium name="DOE Joint Genome Institute"/>
            <person name="Eisen J."/>
            <person name="Huntemann M."/>
            <person name="Han J."/>
            <person name="Chen A."/>
            <person name="Kyrpides N."/>
            <person name="Mavromatis K."/>
            <person name="Markowitz V."/>
            <person name="Palaniappan K."/>
            <person name="Ivanova N."/>
            <person name="Schaumberg A."/>
            <person name="Pati A."/>
            <person name="Liolios K."/>
            <person name="Nordberg H.P."/>
            <person name="Cantor M.N."/>
            <person name="Hua S.X."/>
            <person name="Woyke T."/>
        </authorList>
    </citation>
    <scope>NUCLEOTIDE SEQUENCE [LARGE SCALE GENOMIC DNA]</scope>
    <source>
        <strain evidence="3 4">DSM 44712</strain>
    </source>
</reference>
<evidence type="ECO:0000313" key="3">
    <source>
        <dbReference type="EMBL" id="EXG82502.1"/>
    </source>
</evidence>
<evidence type="ECO:0000313" key="4">
    <source>
        <dbReference type="Proteomes" id="UP000021053"/>
    </source>
</evidence>
<dbReference type="Proteomes" id="UP000021053">
    <property type="component" value="Unassembled WGS sequence"/>
</dbReference>
<proteinExistence type="predicted"/>
<dbReference type="RefSeq" id="WP_035852339.1">
    <property type="nucleotide sequence ID" value="NZ_KK073874.1"/>
</dbReference>
<sequence>MSEQRYDGRVAPGDRPDRLSLRNEGGTMTLDTRPTGLRRVLRTGAGFGLVAVGGALLWPVAAAVVAGDLWRARHRA</sequence>
<evidence type="ECO:0000256" key="1">
    <source>
        <dbReference type="SAM" id="MobiDB-lite"/>
    </source>
</evidence>
<name>A0A010ZZ58_9ACTN</name>
<protein>
    <submittedName>
        <fullName evidence="3">Uncharacterized protein</fullName>
    </submittedName>
</protein>
<accession>A0A010ZZ58</accession>
<keyword evidence="2" id="KW-0472">Membrane</keyword>
<gene>
    <name evidence="3" type="ORF">CryarDRAFT_3692</name>
</gene>
<comment type="caution">
    <text evidence="3">The sequence shown here is derived from an EMBL/GenBank/DDBJ whole genome shotgun (WGS) entry which is preliminary data.</text>
</comment>
<keyword evidence="2" id="KW-1133">Transmembrane helix</keyword>
<dbReference type="EMBL" id="JFBT01000001">
    <property type="protein sequence ID" value="EXG82502.1"/>
    <property type="molecule type" value="Genomic_DNA"/>
</dbReference>
<keyword evidence="2" id="KW-0812">Transmembrane</keyword>
<dbReference type="HOGENOM" id="CLU_2648401_0_0_11"/>
<keyword evidence="4" id="KW-1185">Reference proteome</keyword>
<feature type="transmembrane region" description="Helical" evidence="2">
    <location>
        <begin position="47"/>
        <end position="70"/>
    </location>
</feature>